<feature type="non-terminal residue" evidence="2">
    <location>
        <position position="1"/>
    </location>
</feature>
<dbReference type="SUPFAM" id="SSF52540">
    <property type="entry name" value="P-loop containing nucleoside triphosphate hydrolases"/>
    <property type="match status" value="1"/>
</dbReference>
<evidence type="ECO:0000259" key="1">
    <source>
        <dbReference type="Pfam" id="PF08423"/>
    </source>
</evidence>
<dbReference type="AlphaFoldDB" id="X1JEI4"/>
<dbReference type="Pfam" id="PF08423">
    <property type="entry name" value="Rad51"/>
    <property type="match status" value="1"/>
</dbReference>
<dbReference type="Gene3D" id="3.40.50.300">
    <property type="entry name" value="P-loop containing nucleotide triphosphate hydrolases"/>
    <property type="match status" value="1"/>
</dbReference>
<comment type="caution">
    <text evidence="2">The sequence shown here is derived from an EMBL/GenBank/DDBJ whole genome shotgun (WGS) entry which is preliminary data.</text>
</comment>
<evidence type="ECO:0000313" key="2">
    <source>
        <dbReference type="EMBL" id="GAH68173.1"/>
    </source>
</evidence>
<organism evidence="2">
    <name type="scientific">marine sediment metagenome</name>
    <dbReference type="NCBI Taxonomy" id="412755"/>
    <lineage>
        <taxon>unclassified sequences</taxon>
        <taxon>metagenomes</taxon>
        <taxon>ecological metagenomes</taxon>
    </lineage>
</organism>
<gene>
    <name evidence="2" type="ORF">S03H2_48900</name>
</gene>
<reference evidence="2" key="1">
    <citation type="journal article" date="2014" name="Front. Microbiol.">
        <title>High frequency of phylogenetically diverse reductive dehalogenase-homologous genes in deep subseafloor sedimentary metagenomes.</title>
        <authorList>
            <person name="Kawai M."/>
            <person name="Futagami T."/>
            <person name="Toyoda A."/>
            <person name="Takaki Y."/>
            <person name="Nishi S."/>
            <person name="Hori S."/>
            <person name="Arai W."/>
            <person name="Tsubouchi T."/>
            <person name="Morono Y."/>
            <person name="Uchiyama I."/>
            <person name="Ito T."/>
            <person name="Fujiyama A."/>
            <person name="Inagaki F."/>
            <person name="Takami H."/>
        </authorList>
    </citation>
    <scope>NUCLEOTIDE SEQUENCE</scope>
    <source>
        <strain evidence="2">Expedition CK06-06</strain>
    </source>
</reference>
<feature type="domain" description="Rad51-like C-terminal" evidence="1">
    <location>
        <begin position="9"/>
        <end position="131"/>
    </location>
</feature>
<dbReference type="EMBL" id="BARU01030869">
    <property type="protein sequence ID" value="GAH68173.1"/>
    <property type="molecule type" value="Genomic_DNA"/>
</dbReference>
<dbReference type="PANTHER" id="PTHR22942:SF30">
    <property type="entry name" value="MEIOTIC RECOMBINATION PROTEIN DMC1_LIM15 HOMOLOG"/>
    <property type="match status" value="1"/>
</dbReference>
<proteinExistence type="predicted"/>
<dbReference type="PANTHER" id="PTHR22942">
    <property type="entry name" value="RECA/RAD51/RADA DNA STRAND-PAIRING FAMILY MEMBER"/>
    <property type="match status" value="1"/>
</dbReference>
<sequence>ALKRLPGYLQASDAKLIVVDSFIAPYEQEYPKYIDSPVAQKEFYVKLGLLKRLAAAFNCVVLITNHVITNPEPSHMFQPILIAGGHAFAHTTDLRLYFKKLKGNMRRMKIEHCSWLPSEYEDFYITNRGIYEEEVYPEQLLQKKVKSQDDESQRTPMMEIIKEIAEMEVGTKPSKKKK</sequence>
<protein>
    <recommendedName>
        <fullName evidence="1">Rad51-like C-terminal domain-containing protein</fullName>
    </recommendedName>
</protein>
<accession>X1JEI4</accession>
<dbReference type="InterPro" id="IPR027417">
    <property type="entry name" value="P-loop_NTPase"/>
</dbReference>
<name>X1JEI4_9ZZZZ</name>
<dbReference type="InterPro" id="IPR013632">
    <property type="entry name" value="Rad51_C"/>
</dbReference>